<feature type="region of interest" description="Disordered" evidence="1">
    <location>
        <begin position="348"/>
        <end position="375"/>
    </location>
</feature>
<dbReference type="InterPro" id="IPR006133">
    <property type="entry name" value="DNA-dir_DNA_pol_B_exonuc"/>
</dbReference>
<sequence>MLSPLCRSATLHGTRLPPGLRLLQAVSDGGAAAWFKSATGIKELYHVQMPTGGVNWTASTQPSSSLQHEATLRPGHSPRPVASKGTLPPCARIVALNLETTTIGKPNPTPSVHSEQTPSVQPRLTPPNLDPDEQANLQPTKQAVCVASLLDYQAGTKDSVPIMETISSKRIVKDGVPVTEMIPSKRIIIAVRSIEPIIGCQTISVASELELLQVLDLCLRTADPDILVGHNILQFNIPVLRASVRRLGANFTMALGRADSDQFVPGRQVANTVCMARANRGSDLIRWNDRCRLADLATNLLGDAKVDMPDDWLQHRWTTMPSHLKQDTLLYCLHMSRRPHTQTGFCREVRSTGEPSHGKAQRVSRRFRRKQLVAH</sequence>
<comment type="caution">
    <text evidence="3">The sequence shown here is derived from an EMBL/GenBank/DDBJ whole genome shotgun (WGS) entry which is preliminary data.</text>
</comment>
<feature type="domain" description="DNA-directed DNA polymerase family B exonuclease" evidence="2">
    <location>
        <begin position="180"/>
        <end position="265"/>
    </location>
</feature>
<dbReference type="Pfam" id="PF03104">
    <property type="entry name" value="DNA_pol_B_exo1"/>
    <property type="match status" value="1"/>
</dbReference>
<evidence type="ECO:0000313" key="4">
    <source>
        <dbReference type="Proteomes" id="UP000777482"/>
    </source>
</evidence>
<feature type="region of interest" description="Disordered" evidence="1">
    <location>
        <begin position="101"/>
        <end position="128"/>
    </location>
</feature>
<dbReference type="AlphaFoldDB" id="A0A9P6VS84"/>
<evidence type="ECO:0000256" key="1">
    <source>
        <dbReference type="SAM" id="MobiDB-lite"/>
    </source>
</evidence>
<accession>A0A9P6VS84</accession>
<gene>
    <name evidence="3" type="ORF">C6P46_002887</name>
</gene>
<dbReference type="InterPro" id="IPR036397">
    <property type="entry name" value="RNaseH_sf"/>
</dbReference>
<dbReference type="InterPro" id="IPR012337">
    <property type="entry name" value="RNaseH-like_sf"/>
</dbReference>
<evidence type="ECO:0000259" key="2">
    <source>
        <dbReference type="Pfam" id="PF03104"/>
    </source>
</evidence>
<name>A0A9P6VS84_RHOMI</name>
<feature type="compositionally biased region" description="Polar residues" evidence="1">
    <location>
        <begin position="56"/>
        <end position="68"/>
    </location>
</feature>
<reference evidence="3 4" key="1">
    <citation type="submission" date="2020-11" db="EMBL/GenBank/DDBJ databases">
        <title>Kefir isolates.</title>
        <authorList>
            <person name="Marcisauskas S."/>
            <person name="Kim Y."/>
            <person name="Blasche S."/>
        </authorList>
    </citation>
    <scope>NUCLEOTIDE SEQUENCE [LARGE SCALE GENOMIC DNA]</scope>
    <source>
        <strain evidence="3 4">KR</strain>
    </source>
</reference>
<evidence type="ECO:0000313" key="3">
    <source>
        <dbReference type="EMBL" id="KAG0653359.1"/>
    </source>
</evidence>
<organism evidence="3 4">
    <name type="scientific">Rhodotorula mucilaginosa</name>
    <name type="common">Yeast</name>
    <name type="synonym">Rhodotorula rubra</name>
    <dbReference type="NCBI Taxonomy" id="5537"/>
    <lineage>
        <taxon>Eukaryota</taxon>
        <taxon>Fungi</taxon>
        <taxon>Dikarya</taxon>
        <taxon>Basidiomycota</taxon>
        <taxon>Pucciniomycotina</taxon>
        <taxon>Microbotryomycetes</taxon>
        <taxon>Sporidiobolales</taxon>
        <taxon>Sporidiobolaceae</taxon>
        <taxon>Rhodotorula</taxon>
    </lineage>
</organism>
<dbReference type="Gene3D" id="3.30.420.10">
    <property type="entry name" value="Ribonuclease H-like superfamily/Ribonuclease H"/>
    <property type="match status" value="1"/>
</dbReference>
<dbReference type="GO" id="GO:0003676">
    <property type="term" value="F:nucleic acid binding"/>
    <property type="evidence" value="ECO:0007669"/>
    <property type="project" value="InterPro"/>
</dbReference>
<feature type="compositionally biased region" description="Basic residues" evidence="1">
    <location>
        <begin position="359"/>
        <end position="375"/>
    </location>
</feature>
<feature type="compositionally biased region" description="Polar residues" evidence="1">
    <location>
        <begin position="101"/>
        <end position="122"/>
    </location>
</feature>
<feature type="region of interest" description="Disordered" evidence="1">
    <location>
        <begin position="56"/>
        <end position="86"/>
    </location>
</feature>
<protein>
    <recommendedName>
        <fullName evidence="2">DNA-directed DNA polymerase family B exonuclease domain-containing protein</fullName>
    </recommendedName>
</protein>
<keyword evidence="4" id="KW-1185">Reference proteome</keyword>
<dbReference type="Proteomes" id="UP000777482">
    <property type="component" value="Unassembled WGS sequence"/>
</dbReference>
<dbReference type="EMBL" id="PUHQ01000218">
    <property type="protein sequence ID" value="KAG0653359.1"/>
    <property type="molecule type" value="Genomic_DNA"/>
</dbReference>
<dbReference type="SUPFAM" id="SSF53098">
    <property type="entry name" value="Ribonuclease H-like"/>
    <property type="match status" value="1"/>
</dbReference>
<proteinExistence type="predicted"/>